<feature type="region of interest" description="Disordered" evidence="10">
    <location>
        <begin position="766"/>
        <end position="796"/>
    </location>
</feature>
<feature type="compositionally biased region" description="Basic and acidic residues" evidence="10">
    <location>
        <begin position="253"/>
        <end position="266"/>
    </location>
</feature>
<evidence type="ECO:0000256" key="2">
    <source>
        <dbReference type="ARBA" id="ARBA00022527"/>
    </source>
</evidence>
<feature type="compositionally biased region" description="Low complexity" evidence="10">
    <location>
        <begin position="1"/>
        <end position="17"/>
    </location>
</feature>
<dbReference type="InterPro" id="IPR008271">
    <property type="entry name" value="Ser/Thr_kinase_AS"/>
</dbReference>
<feature type="compositionally biased region" description="Polar residues" evidence="10">
    <location>
        <begin position="777"/>
        <end position="787"/>
    </location>
</feature>
<organism evidence="12 13">
    <name type="scientific">Sugiyamaella lignohabitans</name>
    <dbReference type="NCBI Taxonomy" id="796027"/>
    <lineage>
        <taxon>Eukaryota</taxon>
        <taxon>Fungi</taxon>
        <taxon>Dikarya</taxon>
        <taxon>Ascomycota</taxon>
        <taxon>Saccharomycotina</taxon>
        <taxon>Dipodascomycetes</taxon>
        <taxon>Dipodascales</taxon>
        <taxon>Trichomonascaceae</taxon>
        <taxon>Sugiyamaella</taxon>
    </lineage>
</organism>
<dbReference type="EMBL" id="CP014503">
    <property type="protein sequence ID" value="ANB15858.1"/>
    <property type="molecule type" value="Genomic_DNA"/>
</dbReference>
<dbReference type="InterPro" id="IPR011009">
    <property type="entry name" value="Kinase-like_dom_sf"/>
</dbReference>
<feature type="region of interest" description="Disordered" evidence="10">
    <location>
        <begin position="1"/>
        <end position="29"/>
    </location>
</feature>
<dbReference type="GO" id="GO:0005829">
    <property type="term" value="C:cytosol"/>
    <property type="evidence" value="ECO:0007669"/>
    <property type="project" value="TreeGrafter"/>
</dbReference>
<feature type="compositionally biased region" description="Low complexity" evidence="10">
    <location>
        <begin position="328"/>
        <end position="339"/>
    </location>
</feature>
<dbReference type="GO" id="GO:0004674">
    <property type="term" value="F:protein serine/threonine kinase activity"/>
    <property type="evidence" value="ECO:0007669"/>
    <property type="project" value="UniProtKB-KW"/>
</dbReference>
<evidence type="ECO:0000256" key="3">
    <source>
        <dbReference type="ARBA" id="ARBA00022679"/>
    </source>
</evidence>
<protein>
    <recommendedName>
        <fullName evidence="1">non-specific serine/threonine protein kinase</fullName>
        <ecNumber evidence="1">2.7.11.1</ecNumber>
    </recommendedName>
</protein>
<gene>
    <name evidence="12" type="primary">HRK1</name>
    <name evidence="12" type="ORF">AWJ20_3502</name>
</gene>
<proteinExistence type="predicted"/>
<evidence type="ECO:0000256" key="6">
    <source>
        <dbReference type="ARBA" id="ARBA00022840"/>
    </source>
</evidence>
<evidence type="ECO:0000256" key="1">
    <source>
        <dbReference type="ARBA" id="ARBA00012513"/>
    </source>
</evidence>
<feature type="compositionally biased region" description="Polar residues" evidence="10">
    <location>
        <begin position="101"/>
        <end position="116"/>
    </location>
</feature>
<dbReference type="AlphaFoldDB" id="A0A167FYC5"/>
<dbReference type="Gene3D" id="3.30.200.20">
    <property type="entry name" value="Phosphorylase Kinase, domain 1"/>
    <property type="match status" value="1"/>
</dbReference>
<comment type="catalytic activity">
    <reaction evidence="8">
        <text>L-seryl-[protein] + ATP = O-phospho-L-seryl-[protein] + ADP + H(+)</text>
        <dbReference type="Rhea" id="RHEA:17989"/>
        <dbReference type="Rhea" id="RHEA-COMP:9863"/>
        <dbReference type="Rhea" id="RHEA-COMP:11604"/>
        <dbReference type="ChEBI" id="CHEBI:15378"/>
        <dbReference type="ChEBI" id="CHEBI:29999"/>
        <dbReference type="ChEBI" id="CHEBI:30616"/>
        <dbReference type="ChEBI" id="CHEBI:83421"/>
        <dbReference type="ChEBI" id="CHEBI:456216"/>
        <dbReference type="EC" id="2.7.11.1"/>
    </reaction>
</comment>
<dbReference type="InterPro" id="IPR000719">
    <property type="entry name" value="Prot_kinase_dom"/>
</dbReference>
<keyword evidence="6 9" id="KW-0067">ATP-binding</keyword>
<feature type="binding site" evidence="9">
    <location>
        <position position="458"/>
    </location>
    <ligand>
        <name>ATP</name>
        <dbReference type="ChEBI" id="CHEBI:30616"/>
    </ligand>
</feature>
<evidence type="ECO:0000256" key="10">
    <source>
        <dbReference type="SAM" id="MobiDB-lite"/>
    </source>
</evidence>
<evidence type="ECO:0000256" key="5">
    <source>
        <dbReference type="ARBA" id="ARBA00022777"/>
    </source>
</evidence>
<name>A0A167FYC5_9ASCO</name>
<feature type="region of interest" description="Disordered" evidence="10">
    <location>
        <begin position="647"/>
        <end position="741"/>
    </location>
</feature>
<feature type="compositionally biased region" description="Low complexity" evidence="10">
    <location>
        <begin position="670"/>
        <end position="697"/>
    </location>
</feature>
<accession>A0A167FYC5</accession>
<comment type="catalytic activity">
    <reaction evidence="7">
        <text>L-threonyl-[protein] + ATP = O-phospho-L-threonyl-[protein] + ADP + H(+)</text>
        <dbReference type="Rhea" id="RHEA:46608"/>
        <dbReference type="Rhea" id="RHEA-COMP:11060"/>
        <dbReference type="Rhea" id="RHEA-COMP:11605"/>
        <dbReference type="ChEBI" id="CHEBI:15378"/>
        <dbReference type="ChEBI" id="CHEBI:30013"/>
        <dbReference type="ChEBI" id="CHEBI:30616"/>
        <dbReference type="ChEBI" id="CHEBI:61977"/>
        <dbReference type="ChEBI" id="CHEBI:456216"/>
        <dbReference type="EC" id="2.7.11.1"/>
    </reaction>
</comment>
<feature type="compositionally biased region" description="Low complexity" evidence="10">
    <location>
        <begin position="390"/>
        <end position="405"/>
    </location>
</feature>
<dbReference type="Gene3D" id="1.10.510.10">
    <property type="entry name" value="Transferase(Phosphotransferase) domain 1"/>
    <property type="match status" value="1"/>
</dbReference>
<dbReference type="PANTHER" id="PTHR24343">
    <property type="entry name" value="SERINE/THREONINE KINASE"/>
    <property type="match status" value="1"/>
</dbReference>
<dbReference type="Pfam" id="PF00069">
    <property type="entry name" value="Pkinase"/>
    <property type="match status" value="1"/>
</dbReference>
<feature type="compositionally biased region" description="Polar residues" evidence="10">
    <location>
        <begin position="135"/>
        <end position="172"/>
    </location>
</feature>
<keyword evidence="5 12" id="KW-0418">Kinase</keyword>
<reference evidence="12 13" key="1">
    <citation type="submission" date="2016-02" db="EMBL/GenBank/DDBJ databases">
        <title>Complete genome sequence and transcriptome regulation of the pentose utilising yeast Sugiyamaella lignohabitans.</title>
        <authorList>
            <person name="Bellasio M."/>
            <person name="Peymann A."/>
            <person name="Valli M."/>
            <person name="Sipitzky M."/>
            <person name="Graf A."/>
            <person name="Sauer M."/>
            <person name="Marx H."/>
            <person name="Mattanovich D."/>
        </authorList>
    </citation>
    <scope>NUCLEOTIDE SEQUENCE [LARGE SCALE GENOMIC DNA]</scope>
    <source>
        <strain evidence="12 13">CBS 10342</strain>
    </source>
</reference>
<dbReference type="Proteomes" id="UP000189580">
    <property type="component" value="Chromosome b"/>
</dbReference>
<dbReference type="SMART" id="SM00220">
    <property type="entry name" value="S_TKc"/>
    <property type="match status" value="1"/>
</dbReference>
<dbReference type="GeneID" id="30035532"/>
<evidence type="ECO:0000256" key="8">
    <source>
        <dbReference type="ARBA" id="ARBA00048679"/>
    </source>
</evidence>
<dbReference type="EC" id="2.7.11.1" evidence="1"/>
<dbReference type="RefSeq" id="XP_018738335.1">
    <property type="nucleotide sequence ID" value="XM_018880525.1"/>
</dbReference>
<dbReference type="PROSITE" id="PS00108">
    <property type="entry name" value="PROTEIN_KINASE_ST"/>
    <property type="match status" value="1"/>
</dbReference>
<dbReference type="PANTHER" id="PTHR24343:SF137">
    <property type="entry name" value="SERINE_THREONINE-PROTEIN KINASE HRK1"/>
    <property type="match status" value="1"/>
</dbReference>
<dbReference type="KEGG" id="slb:AWJ20_3502"/>
<feature type="region of interest" description="Disordered" evidence="10">
    <location>
        <begin position="57"/>
        <end position="410"/>
    </location>
</feature>
<evidence type="ECO:0000256" key="9">
    <source>
        <dbReference type="PROSITE-ProRule" id="PRU10141"/>
    </source>
</evidence>
<dbReference type="OrthoDB" id="6513151at2759"/>
<sequence>MGPSSSSGFNQGPSSGSSNGGGSDSLMAKVSQKLGDLSLKKNRLLGDGLYERYSLPASRTHSHETTHLATPPASLATTGYSSTAQSNLASGGATAGAVPGSPSSTGKSFLISSSPVRKSPLASPSMLPQYDRLPTVSTGSSLTSGAAKNKDTTQLPGSQPTQADSSQQSGQALTEPAAKPPTKTRPSASFLTSVGSVNSGNGSGGQGDLSNTTSRSSDAGSESVSHSASPSPISTTFGSNPANATAASPSHKAKFDLSTDISRESSNDDSSPSLSAFPSPDRDDPYARSKRPPQVVNPKQIAPRFVFSKKKGHKSNSSLKSLGGGSSGSPASGGHHSSSIRTVIGHTISHNSSTGGNGSGDESGGLHKSHGSMLELKRFFKPSRKHKSSSKSGSSLKSGSTSSSLRHNDSSATLDKTIPFMEEGFKKYGKLGRVLGSGAGGSVRLMKRSSDGTVFAVKEFRLRHANETEREYSKKVTAEFCIGSTLHHPNVIETLDIIHEEGRYYEVMEYCPYDFFAIVMSGKMSTNEIGCCFKQILSGVQYLHEMGLAHRDLKLDNCVVTESGLVKLIDFGSSSVFRYPFEADIVLAHGVVGSDPYLAPEVLSRKDYDPRPADIWSCAIIFCCMTLRRFPWKAPHHNDNSYRLFSSKPDGPVGPNGEPLIPVENRRTHASSSSSSTGTSSNSRHTTNAATGSNNNGPSDTITSSSSSSGVGAGQSTAKTAPHGAGSASHGPVITSPSTNASNATSGIVDILNANTQPQQSVVGNAVASGDHLPKRTTPSRSNTGSSLEGPPPPPVIKGPWRLLRLLHHDSRPIIGHMLKIDPKKRATLEDIMADPWVQSLQYCTIGKNGEFIKATNHEHTFVPPEQAHLEAYKK</sequence>
<evidence type="ECO:0000313" key="13">
    <source>
        <dbReference type="Proteomes" id="UP000189580"/>
    </source>
</evidence>
<keyword evidence="13" id="KW-1185">Reference proteome</keyword>
<dbReference type="InterPro" id="IPR017441">
    <property type="entry name" value="Protein_kinase_ATP_BS"/>
</dbReference>
<dbReference type="GO" id="GO:0005524">
    <property type="term" value="F:ATP binding"/>
    <property type="evidence" value="ECO:0007669"/>
    <property type="project" value="UniProtKB-UniRule"/>
</dbReference>
<evidence type="ECO:0000313" key="12">
    <source>
        <dbReference type="EMBL" id="ANB15858.1"/>
    </source>
</evidence>
<evidence type="ECO:0000256" key="4">
    <source>
        <dbReference type="ARBA" id="ARBA00022741"/>
    </source>
</evidence>
<keyword evidence="3" id="KW-0808">Transferase</keyword>
<dbReference type="PROSITE" id="PS00107">
    <property type="entry name" value="PROTEIN_KINASE_ATP"/>
    <property type="match status" value="1"/>
</dbReference>
<dbReference type="FunFam" id="1.10.510.10:FF:000595">
    <property type="entry name" value="Protein kinase, putative (AFU_orthologue AFUA_5G11840)"/>
    <property type="match status" value="1"/>
</dbReference>
<feature type="compositionally biased region" description="Polar residues" evidence="10">
    <location>
        <begin position="75"/>
        <end position="89"/>
    </location>
</feature>
<dbReference type="SUPFAM" id="SSF56112">
    <property type="entry name" value="Protein kinase-like (PK-like)"/>
    <property type="match status" value="1"/>
</dbReference>
<keyword evidence="2 12" id="KW-0723">Serine/threonine-protein kinase</keyword>
<keyword evidence="4 9" id="KW-0547">Nucleotide-binding</keyword>
<feature type="domain" description="Protein kinase" evidence="11">
    <location>
        <begin position="429"/>
        <end position="838"/>
    </location>
</feature>
<dbReference type="PROSITE" id="PS50011">
    <property type="entry name" value="PROTEIN_KINASE_DOM"/>
    <property type="match status" value="1"/>
</dbReference>
<evidence type="ECO:0000256" key="7">
    <source>
        <dbReference type="ARBA" id="ARBA00047899"/>
    </source>
</evidence>
<feature type="compositionally biased region" description="Basic residues" evidence="10">
    <location>
        <begin position="379"/>
        <end position="389"/>
    </location>
</feature>
<feature type="compositionally biased region" description="Low complexity" evidence="10">
    <location>
        <begin position="216"/>
        <end position="250"/>
    </location>
</feature>
<evidence type="ECO:0000259" key="11">
    <source>
        <dbReference type="PROSITE" id="PS50011"/>
    </source>
</evidence>